<evidence type="ECO:0000256" key="1">
    <source>
        <dbReference type="ARBA" id="ARBA00005163"/>
    </source>
</evidence>
<reference evidence="6 7" key="1">
    <citation type="submission" date="2019-06" db="EMBL/GenBank/DDBJ databases">
        <title>Sequencing the genomes of 1000 actinobacteria strains.</title>
        <authorList>
            <person name="Klenk H.-P."/>
        </authorList>
    </citation>
    <scope>NUCLEOTIDE SEQUENCE [LARGE SCALE GENOMIC DNA]</scope>
    <source>
        <strain evidence="6 7">DSM 12335</strain>
    </source>
</reference>
<evidence type="ECO:0000256" key="3">
    <source>
        <dbReference type="ARBA" id="ARBA00012972"/>
    </source>
</evidence>
<comment type="similarity">
    <text evidence="2">Belongs to the citrate synthase family.</text>
</comment>
<dbReference type="InterPro" id="IPR041657">
    <property type="entry name" value="HTH_17"/>
</dbReference>
<dbReference type="EC" id="2.3.3.16" evidence="3"/>
<dbReference type="InterPro" id="IPR009061">
    <property type="entry name" value="DNA-bd_dom_put_sf"/>
</dbReference>
<evidence type="ECO:0000256" key="2">
    <source>
        <dbReference type="ARBA" id="ARBA00010566"/>
    </source>
</evidence>
<evidence type="ECO:0000259" key="5">
    <source>
        <dbReference type="Pfam" id="PF12728"/>
    </source>
</evidence>
<dbReference type="Gene3D" id="1.10.230.10">
    <property type="entry name" value="Cytochrome P450-Terp, domain 2"/>
    <property type="match status" value="1"/>
</dbReference>
<dbReference type="RefSeq" id="WP_170230794.1">
    <property type="nucleotide sequence ID" value="NZ_BAAAIK010000001.1"/>
</dbReference>
<dbReference type="GO" id="GO:0005829">
    <property type="term" value="C:cytosol"/>
    <property type="evidence" value="ECO:0007669"/>
    <property type="project" value="TreeGrafter"/>
</dbReference>
<dbReference type="Pfam" id="PF12728">
    <property type="entry name" value="HTH_17"/>
    <property type="match status" value="1"/>
</dbReference>
<dbReference type="UniPathway" id="UPA00223"/>
<dbReference type="InterPro" id="IPR016142">
    <property type="entry name" value="Citrate_synth-like_lrg_a-sub"/>
</dbReference>
<organism evidence="6 7">
    <name type="scientific">Ornithinicoccus hortensis</name>
    <dbReference type="NCBI Taxonomy" id="82346"/>
    <lineage>
        <taxon>Bacteria</taxon>
        <taxon>Bacillati</taxon>
        <taxon>Actinomycetota</taxon>
        <taxon>Actinomycetes</taxon>
        <taxon>Micrococcales</taxon>
        <taxon>Intrasporangiaceae</taxon>
        <taxon>Ornithinicoccus</taxon>
    </lineage>
</organism>
<dbReference type="Gene3D" id="1.10.1660.10">
    <property type="match status" value="1"/>
</dbReference>
<dbReference type="SUPFAM" id="SSF48256">
    <property type="entry name" value="Citrate synthase"/>
    <property type="match status" value="1"/>
</dbReference>
<dbReference type="InterPro" id="IPR002020">
    <property type="entry name" value="Citrate_synthase"/>
</dbReference>
<dbReference type="SUPFAM" id="SSF46955">
    <property type="entry name" value="Putative DNA-binding domain"/>
    <property type="match status" value="1"/>
</dbReference>
<proteinExistence type="inferred from homology"/>
<dbReference type="Gene3D" id="1.10.580.10">
    <property type="entry name" value="Citrate Synthase, domain 1"/>
    <property type="match status" value="1"/>
</dbReference>
<protein>
    <recommendedName>
        <fullName evidence="3">citrate synthase (unknown stereospecificity)</fullName>
        <ecNumber evidence="3">2.3.3.16</ecNumber>
    </recommendedName>
</protein>
<dbReference type="EMBL" id="VFOP01000001">
    <property type="protein sequence ID" value="TQL52040.1"/>
    <property type="molecule type" value="Genomic_DNA"/>
</dbReference>
<evidence type="ECO:0000256" key="4">
    <source>
        <dbReference type="ARBA" id="ARBA00022679"/>
    </source>
</evidence>
<dbReference type="Proteomes" id="UP000319516">
    <property type="component" value="Unassembled WGS sequence"/>
</dbReference>
<evidence type="ECO:0000313" key="7">
    <source>
        <dbReference type="Proteomes" id="UP000319516"/>
    </source>
</evidence>
<dbReference type="PANTHER" id="PTHR11739:SF4">
    <property type="entry name" value="CITRATE SYNTHASE, PEROXISOMAL"/>
    <property type="match status" value="1"/>
</dbReference>
<accession>A0A542YVD6</accession>
<dbReference type="PANTHER" id="PTHR11739">
    <property type="entry name" value="CITRATE SYNTHASE"/>
    <property type="match status" value="1"/>
</dbReference>
<keyword evidence="7" id="KW-1185">Reference proteome</keyword>
<dbReference type="AlphaFoldDB" id="A0A542YVD6"/>
<comment type="caution">
    <text evidence="6">The sequence shown here is derived from an EMBL/GenBank/DDBJ whole genome shotgun (WGS) entry which is preliminary data.</text>
</comment>
<dbReference type="GO" id="GO:0006099">
    <property type="term" value="P:tricarboxylic acid cycle"/>
    <property type="evidence" value="ECO:0007669"/>
    <property type="project" value="UniProtKB-UniPathway"/>
</dbReference>
<dbReference type="GO" id="GO:0036440">
    <property type="term" value="F:citrate synthase activity"/>
    <property type="evidence" value="ECO:0007669"/>
    <property type="project" value="UniProtKB-EC"/>
</dbReference>
<sequence length="380" mass="39799">MTQWISTDEAAQRLGVKPATVYAYVSRGLLVSRRNPAGRGSLLDRTAVDRLAEGGRRGRRTAQRVHRFRSVTSEVSHSGPDALYYRGHEVSAWSRGKTLEDGIELVLGFRPELSQPPSLRVTALPTEVPLDRRLTGAIVRLAESGWGEERTSSGAAAAVATACPALVDALSATGRPDRSPRLAQRIVANLTGRTATEEESTAVDETLVQLLDHGLTASTTATRAAASARAGIADCLLAGYAALAGHEHGRASERLHPVLRAVAPPDGVRAGFGHFMYAEGDPRADVALAAWGRVPAAAAPLAALAELRAGLPDGGRYEPNIDAALAVATVALDLPATAGTALFVLARTAGLAAHAAEEYAEDLLRWRGRAATRATGGEPG</sequence>
<dbReference type="InterPro" id="IPR036969">
    <property type="entry name" value="Citrate_synthase_sf"/>
</dbReference>
<gene>
    <name evidence="6" type="ORF">FB467_3208</name>
</gene>
<comment type="pathway">
    <text evidence="1">Carbohydrate metabolism; tricarboxylic acid cycle.</text>
</comment>
<name>A0A542YVD6_9MICO</name>
<keyword evidence="4" id="KW-0808">Transferase</keyword>
<feature type="domain" description="Helix-turn-helix" evidence="5">
    <location>
        <begin position="4"/>
        <end position="54"/>
    </location>
</feature>
<dbReference type="GO" id="GO:0005975">
    <property type="term" value="P:carbohydrate metabolic process"/>
    <property type="evidence" value="ECO:0007669"/>
    <property type="project" value="TreeGrafter"/>
</dbReference>
<evidence type="ECO:0000313" key="6">
    <source>
        <dbReference type="EMBL" id="TQL52040.1"/>
    </source>
</evidence>
<dbReference type="InterPro" id="IPR016143">
    <property type="entry name" value="Citrate_synth-like_sm_a-sub"/>
</dbReference>
<dbReference type="Pfam" id="PF00285">
    <property type="entry name" value="Citrate_synt"/>
    <property type="match status" value="1"/>
</dbReference>